<dbReference type="InterPro" id="IPR027471">
    <property type="entry name" value="YbeD-like_sf"/>
</dbReference>
<accession>A0A9D2GUP1</accession>
<proteinExistence type="predicted"/>
<gene>
    <name evidence="1" type="ORF">H9804_06040</name>
</gene>
<evidence type="ECO:0000313" key="1">
    <source>
        <dbReference type="EMBL" id="HIZ89484.1"/>
    </source>
</evidence>
<dbReference type="EMBL" id="DXAQ01000093">
    <property type="protein sequence ID" value="HIZ89484.1"/>
    <property type="molecule type" value="Genomic_DNA"/>
</dbReference>
<name>A0A9D2GUP1_9BACT</name>
<dbReference type="Pfam" id="PF04359">
    <property type="entry name" value="DUF493"/>
    <property type="match status" value="1"/>
</dbReference>
<reference evidence="1" key="2">
    <citation type="submission" date="2021-04" db="EMBL/GenBank/DDBJ databases">
        <authorList>
            <person name="Gilroy R."/>
        </authorList>
    </citation>
    <scope>NUCLEOTIDE SEQUENCE</scope>
    <source>
        <strain evidence="1">ChiW4-1371</strain>
    </source>
</reference>
<dbReference type="AlphaFoldDB" id="A0A9D2GUP1"/>
<dbReference type="Proteomes" id="UP000824176">
    <property type="component" value="Unassembled WGS sequence"/>
</dbReference>
<comment type="caution">
    <text evidence="1">The sequence shown here is derived from an EMBL/GenBank/DDBJ whole genome shotgun (WGS) entry which is preliminary data.</text>
</comment>
<organism evidence="1 2">
    <name type="scientific">Candidatus Mucispirillum faecigallinarum</name>
    <dbReference type="NCBI Taxonomy" id="2838699"/>
    <lineage>
        <taxon>Bacteria</taxon>
        <taxon>Pseudomonadati</taxon>
        <taxon>Deferribacterota</taxon>
        <taxon>Deferribacteres</taxon>
        <taxon>Deferribacterales</taxon>
        <taxon>Mucispirillaceae</taxon>
        <taxon>Mucispirillum</taxon>
    </lineage>
</organism>
<dbReference type="SUPFAM" id="SSF117991">
    <property type="entry name" value="YbeD/HP0495-like"/>
    <property type="match status" value="1"/>
</dbReference>
<reference evidence="1" key="1">
    <citation type="journal article" date="2021" name="PeerJ">
        <title>Extensive microbial diversity within the chicken gut microbiome revealed by metagenomics and culture.</title>
        <authorList>
            <person name="Gilroy R."/>
            <person name="Ravi A."/>
            <person name="Getino M."/>
            <person name="Pursley I."/>
            <person name="Horton D.L."/>
            <person name="Alikhan N.F."/>
            <person name="Baker D."/>
            <person name="Gharbi K."/>
            <person name="Hall N."/>
            <person name="Watson M."/>
            <person name="Adriaenssens E.M."/>
            <person name="Foster-Nyarko E."/>
            <person name="Jarju S."/>
            <person name="Secka A."/>
            <person name="Antonio M."/>
            <person name="Oren A."/>
            <person name="Chaudhuri R.R."/>
            <person name="La Ragione R."/>
            <person name="Hildebrand F."/>
            <person name="Pallen M.J."/>
        </authorList>
    </citation>
    <scope>NUCLEOTIDE SEQUENCE</scope>
    <source>
        <strain evidence="1">ChiW4-1371</strain>
    </source>
</reference>
<sequence>MQNIENGKTLKDLQKFPEVFTFKIVGDNNNRFSADVRKIFDGRSDVTFSENLSKNGKYISISATTEVWTYEELEGLYTAISKLEGLKFHV</sequence>
<protein>
    <submittedName>
        <fullName evidence="1">DUF493 domain-containing protein</fullName>
    </submittedName>
</protein>
<evidence type="ECO:0000313" key="2">
    <source>
        <dbReference type="Proteomes" id="UP000824176"/>
    </source>
</evidence>
<dbReference type="InterPro" id="IPR007454">
    <property type="entry name" value="UPF0250_YbeD-like"/>
</dbReference>
<dbReference type="Gene3D" id="3.30.70.260">
    <property type="match status" value="1"/>
</dbReference>